<accession>A0AAD4SZN8</accession>
<keyword evidence="1" id="KW-0472">Membrane</keyword>
<keyword evidence="1" id="KW-1133">Transmembrane helix</keyword>
<dbReference type="Proteomes" id="UP001202328">
    <property type="component" value="Unassembled WGS sequence"/>
</dbReference>
<dbReference type="AlphaFoldDB" id="A0AAD4SZN8"/>
<name>A0AAD4SZN8_9MAGN</name>
<keyword evidence="3" id="KW-1185">Reference proteome</keyword>
<evidence type="ECO:0000313" key="3">
    <source>
        <dbReference type="Proteomes" id="UP001202328"/>
    </source>
</evidence>
<keyword evidence="1" id="KW-0812">Transmembrane</keyword>
<evidence type="ECO:0000313" key="2">
    <source>
        <dbReference type="EMBL" id="KAI3927002.1"/>
    </source>
</evidence>
<gene>
    <name evidence="2" type="ORF">MKW98_027775</name>
</gene>
<protein>
    <submittedName>
        <fullName evidence="2">Uncharacterized protein</fullName>
    </submittedName>
</protein>
<feature type="transmembrane region" description="Helical" evidence="1">
    <location>
        <begin position="73"/>
        <end position="92"/>
    </location>
</feature>
<reference evidence="2" key="1">
    <citation type="submission" date="2022-04" db="EMBL/GenBank/DDBJ databases">
        <title>A functionally conserved STORR gene fusion in Papaver species that diverged 16.8 million years ago.</title>
        <authorList>
            <person name="Catania T."/>
        </authorList>
    </citation>
    <scope>NUCLEOTIDE SEQUENCE</scope>
    <source>
        <strain evidence="2">S-188037</strain>
    </source>
</reference>
<sequence length="94" mass="10378">MILTSICIIEAFRIDINQVGISLLKPDDNRVVCYRIPYTALAFILPSKILGLGSRVSHWITGLEIGGKITQALMNHFMYATAVLLVGFIITAKD</sequence>
<comment type="caution">
    <text evidence="2">The sequence shown here is derived from an EMBL/GenBank/DDBJ whole genome shotgun (WGS) entry which is preliminary data.</text>
</comment>
<proteinExistence type="predicted"/>
<organism evidence="2 3">
    <name type="scientific">Papaver atlanticum</name>
    <dbReference type="NCBI Taxonomy" id="357466"/>
    <lineage>
        <taxon>Eukaryota</taxon>
        <taxon>Viridiplantae</taxon>
        <taxon>Streptophyta</taxon>
        <taxon>Embryophyta</taxon>
        <taxon>Tracheophyta</taxon>
        <taxon>Spermatophyta</taxon>
        <taxon>Magnoliopsida</taxon>
        <taxon>Ranunculales</taxon>
        <taxon>Papaveraceae</taxon>
        <taxon>Papaveroideae</taxon>
        <taxon>Papaver</taxon>
    </lineage>
</organism>
<evidence type="ECO:0000256" key="1">
    <source>
        <dbReference type="SAM" id="Phobius"/>
    </source>
</evidence>
<dbReference type="EMBL" id="JAJJMB010007841">
    <property type="protein sequence ID" value="KAI3927002.1"/>
    <property type="molecule type" value="Genomic_DNA"/>
</dbReference>